<protein>
    <submittedName>
        <fullName evidence="1">Uncharacterized protein</fullName>
    </submittedName>
</protein>
<sequence>MGYETTFTGRVSISPPLNAAEIRYLTRFAGVRHMHRARGPYFVDGGGYAGQDIEPDVLDGSTPPPEQPGLWCQWIPSEDGATLGWDEEEKFYHAERWMAYLVDTFLKPGAALAGELAAPVSGRVYADEFAEFTFDHVVDGVIEAEGDEPDDLWRLEVRDNVVYVVQHAVSPDYDEIDTADLGEWGEAQWAEFQARTRHNVAYRVRDGQLVEVDPADGLTFAPVDGPNEG</sequence>
<dbReference type="RefSeq" id="WP_203858795.1">
    <property type="nucleotide sequence ID" value="NZ_BAAAZQ010000036.1"/>
</dbReference>
<proteinExistence type="predicted"/>
<accession>A0ABQ4ERI8</accession>
<gene>
    <name evidence="1" type="ORF">Pma05_38580</name>
</gene>
<reference evidence="1 2" key="1">
    <citation type="submission" date="2021-01" db="EMBL/GenBank/DDBJ databases">
        <title>Whole genome shotgun sequence of Plantactinospora mayteni NBRC 109088.</title>
        <authorList>
            <person name="Komaki H."/>
            <person name="Tamura T."/>
        </authorList>
    </citation>
    <scope>NUCLEOTIDE SEQUENCE [LARGE SCALE GENOMIC DNA]</scope>
    <source>
        <strain evidence="1 2">NBRC 109088</strain>
    </source>
</reference>
<evidence type="ECO:0000313" key="1">
    <source>
        <dbReference type="EMBL" id="GIG97285.1"/>
    </source>
</evidence>
<comment type="caution">
    <text evidence="1">The sequence shown here is derived from an EMBL/GenBank/DDBJ whole genome shotgun (WGS) entry which is preliminary data.</text>
</comment>
<keyword evidence="2" id="KW-1185">Reference proteome</keyword>
<name>A0ABQ4ERI8_9ACTN</name>
<dbReference type="EMBL" id="BONX01000024">
    <property type="protein sequence ID" value="GIG97285.1"/>
    <property type="molecule type" value="Genomic_DNA"/>
</dbReference>
<dbReference type="Proteomes" id="UP000621500">
    <property type="component" value="Unassembled WGS sequence"/>
</dbReference>
<organism evidence="1 2">
    <name type="scientific">Plantactinospora mayteni</name>
    <dbReference type="NCBI Taxonomy" id="566021"/>
    <lineage>
        <taxon>Bacteria</taxon>
        <taxon>Bacillati</taxon>
        <taxon>Actinomycetota</taxon>
        <taxon>Actinomycetes</taxon>
        <taxon>Micromonosporales</taxon>
        <taxon>Micromonosporaceae</taxon>
        <taxon>Plantactinospora</taxon>
    </lineage>
</organism>
<evidence type="ECO:0000313" key="2">
    <source>
        <dbReference type="Proteomes" id="UP000621500"/>
    </source>
</evidence>